<dbReference type="PANTHER" id="PTHR32054:SF15">
    <property type="entry name" value="OS09G0458000 PROTEIN"/>
    <property type="match status" value="1"/>
</dbReference>
<keyword evidence="2 3" id="KW-0175">Coiled coil</keyword>
<evidence type="ECO:0000313" key="5">
    <source>
        <dbReference type="Proteomes" id="UP000006038"/>
    </source>
</evidence>
<dbReference type="OMA" id="AMFMFRR"/>
<evidence type="ECO:0000256" key="3">
    <source>
        <dbReference type="SAM" id="Coils"/>
    </source>
</evidence>
<dbReference type="Proteomes" id="UP000006038">
    <property type="component" value="Chromosome 9"/>
</dbReference>
<dbReference type="GO" id="GO:0009903">
    <property type="term" value="P:chloroplast avoidance movement"/>
    <property type="evidence" value="ECO:0007669"/>
    <property type="project" value="TreeGrafter"/>
</dbReference>
<dbReference type="AlphaFoldDB" id="J3MY51"/>
<sequence>YPTCQEMEGLNVEGITQVTVDPNFVDVLSSSHESKTTYSSNFPSSFSIGHKRHSSEDLSSLTINNLRLNDGEENHHNHFEENIKYRHGHTRRFSEDLSSLTINDLCANKVDKNCDKQLEKKEIYRHNSAGNIFKAAEIAERFIQTIDNRVLVDTRAPIESVKDAVSKFGGILDWKERRKHVQIELDKMQQDATEYQIKIEATRVQKSKVLEELRGTRRIIEGLRIDLDNAQVEAMQAQQNLELVEIQFKEIQQGIAHKENGILKEEIGLVDERRASVLTDLQSVKMELDQLQKEYTSLVSQRDITEKKACESFVASQEIEKIVEDLTIKIINMKESLASFQAAHIIAEEQKRNVALTYQHDRLNWHNELNQLDDEVQKLNDDLSVNKDLESKLQAASVLLMNLRDEFMAYVEGTLPEVPSDNKEKECPMVLLRMKLAQTRKELEDMRIDIGRAKNEVKSLWNVAATLRADVENEKTNLAVLRQKENLAFVSALSLQEELNKIAFDLSTVEERTKAAKIPLELQQASKKLEHAKKNVMFARNEMKKAREEADQAQAEINVVQLRIEATSREILAVNASREIAVASANALEDYKDEVELESQVARRNKTITLSIEEYNILCKKVQDAEDLAKKRVIRAVDKIKEAKEAEVRSLDRLDQLIKQIDDRRIALRDAHEKANVAHDGKLAMENELRKRRAQHEKQRKASEASLPIGQIFSLKNTSTSFDAIGSSTSDPHKYQLLPRADTIGTTTMTESRPRKSFFPRSLVAMFMFRRKTHLK</sequence>
<feature type="coiled-coil region" evidence="3">
    <location>
        <begin position="362"/>
        <end position="484"/>
    </location>
</feature>
<feature type="coiled-coil region" evidence="3">
    <location>
        <begin position="274"/>
        <end position="308"/>
    </location>
</feature>
<evidence type="ECO:0000256" key="2">
    <source>
        <dbReference type="ARBA" id="ARBA00023054"/>
    </source>
</evidence>
<protein>
    <submittedName>
        <fullName evidence="4">Uncharacterized protein</fullName>
    </submittedName>
</protein>
<organism evidence="4">
    <name type="scientific">Oryza brachyantha</name>
    <name type="common">malo sina</name>
    <dbReference type="NCBI Taxonomy" id="4533"/>
    <lineage>
        <taxon>Eukaryota</taxon>
        <taxon>Viridiplantae</taxon>
        <taxon>Streptophyta</taxon>
        <taxon>Embryophyta</taxon>
        <taxon>Tracheophyta</taxon>
        <taxon>Spermatophyta</taxon>
        <taxon>Magnoliopsida</taxon>
        <taxon>Liliopsida</taxon>
        <taxon>Poales</taxon>
        <taxon>Poaceae</taxon>
        <taxon>BOP clade</taxon>
        <taxon>Oryzoideae</taxon>
        <taxon>Oryzeae</taxon>
        <taxon>Oryzinae</taxon>
        <taxon>Oryza</taxon>
    </lineage>
</organism>
<dbReference type="EnsemblPlants" id="OB09G19300.1">
    <property type="protein sequence ID" value="OB09G19300.1"/>
    <property type="gene ID" value="OB09G19300"/>
</dbReference>
<keyword evidence="5" id="KW-1185">Reference proteome</keyword>
<comment type="similarity">
    <text evidence="1">Belongs to the WEB family.</text>
</comment>
<dbReference type="eggNOG" id="ENOG502QQFI">
    <property type="taxonomic scope" value="Eukaryota"/>
</dbReference>
<dbReference type="Pfam" id="PF05701">
    <property type="entry name" value="WEMBL"/>
    <property type="match status" value="1"/>
</dbReference>
<dbReference type="GO" id="GO:0009904">
    <property type="term" value="P:chloroplast accumulation movement"/>
    <property type="evidence" value="ECO:0007669"/>
    <property type="project" value="TreeGrafter"/>
</dbReference>
<name>J3MY51_ORYBR</name>
<dbReference type="Gramene" id="OB09G19300.1">
    <property type="protein sequence ID" value="OB09G19300.1"/>
    <property type="gene ID" value="OB09G19300"/>
</dbReference>
<evidence type="ECO:0000256" key="1">
    <source>
        <dbReference type="ARBA" id="ARBA00005485"/>
    </source>
</evidence>
<dbReference type="GO" id="GO:0005829">
    <property type="term" value="C:cytosol"/>
    <property type="evidence" value="ECO:0007669"/>
    <property type="project" value="TreeGrafter"/>
</dbReference>
<dbReference type="InterPro" id="IPR008545">
    <property type="entry name" value="Web"/>
</dbReference>
<dbReference type="PANTHER" id="PTHR32054">
    <property type="entry name" value="HEAVY CHAIN, PUTATIVE, EXPRESSED-RELATED-RELATED"/>
    <property type="match status" value="1"/>
</dbReference>
<evidence type="ECO:0000313" key="4">
    <source>
        <dbReference type="EnsemblPlants" id="OB09G19300.1"/>
    </source>
</evidence>
<accession>J3MY51</accession>
<feature type="coiled-coil region" evidence="3">
    <location>
        <begin position="522"/>
        <end position="570"/>
    </location>
</feature>
<reference evidence="4" key="1">
    <citation type="journal article" date="2013" name="Nat. Commun.">
        <title>Whole-genome sequencing of Oryza brachyantha reveals mechanisms underlying Oryza genome evolution.</title>
        <authorList>
            <person name="Chen J."/>
            <person name="Huang Q."/>
            <person name="Gao D."/>
            <person name="Wang J."/>
            <person name="Lang Y."/>
            <person name="Liu T."/>
            <person name="Li B."/>
            <person name="Bai Z."/>
            <person name="Luis Goicoechea J."/>
            <person name="Liang C."/>
            <person name="Chen C."/>
            <person name="Zhang W."/>
            <person name="Sun S."/>
            <person name="Liao Y."/>
            <person name="Zhang X."/>
            <person name="Yang L."/>
            <person name="Song C."/>
            <person name="Wang M."/>
            <person name="Shi J."/>
            <person name="Liu G."/>
            <person name="Liu J."/>
            <person name="Zhou H."/>
            <person name="Zhou W."/>
            <person name="Yu Q."/>
            <person name="An N."/>
            <person name="Chen Y."/>
            <person name="Cai Q."/>
            <person name="Wang B."/>
            <person name="Liu B."/>
            <person name="Min J."/>
            <person name="Huang Y."/>
            <person name="Wu H."/>
            <person name="Li Z."/>
            <person name="Zhang Y."/>
            <person name="Yin Y."/>
            <person name="Song W."/>
            <person name="Jiang J."/>
            <person name="Jackson S.A."/>
            <person name="Wing R.A."/>
            <person name="Wang J."/>
            <person name="Chen M."/>
        </authorList>
    </citation>
    <scope>NUCLEOTIDE SEQUENCE [LARGE SCALE GENOMIC DNA]</scope>
    <source>
        <strain evidence="4">cv. IRGC 101232</strain>
    </source>
</reference>
<dbReference type="STRING" id="4533.J3MY51"/>
<dbReference type="HOGENOM" id="CLU_008410_2_0_1"/>
<feature type="coiled-coil region" evidence="3">
    <location>
        <begin position="171"/>
        <end position="247"/>
    </location>
</feature>
<proteinExistence type="inferred from homology"/>
<reference evidence="4" key="2">
    <citation type="submission" date="2013-04" db="UniProtKB">
        <authorList>
            <consortium name="EnsemblPlants"/>
        </authorList>
    </citation>
    <scope>IDENTIFICATION</scope>
</reference>